<comment type="caution">
    <text evidence="2">The sequence shown here is derived from an EMBL/GenBank/DDBJ whole genome shotgun (WGS) entry which is preliminary data.</text>
</comment>
<feature type="region of interest" description="Disordered" evidence="1">
    <location>
        <begin position="1"/>
        <end position="33"/>
    </location>
</feature>
<sequence length="159" mass="18063">MSSETPQNAMELTAATLSNRPQQVPTKSSSDARALFSRWSSQMAARSRRLTNHIHPGINALQVDRPRTTADQVMLGRQMQGAADEESRLEYFPLYKMALIKESKHLPIYTQDKAMAKDADNVLVEIDDDEGLPRLERIALVREAFKERWPKTLPKTKNV</sequence>
<evidence type="ECO:0000313" key="3">
    <source>
        <dbReference type="Proteomes" id="UP000799764"/>
    </source>
</evidence>
<evidence type="ECO:0000256" key="1">
    <source>
        <dbReference type="SAM" id="MobiDB-lite"/>
    </source>
</evidence>
<gene>
    <name evidence="2" type="ORF">P171DRAFT_483219</name>
</gene>
<accession>A0A9P4PMZ2</accession>
<reference evidence="2" key="1">
    <citation type="journal article" date="2020" name="Stud. Mycol.">
        <title>101 Dothideomycetes genomes: a test case for predicting lifestyles and emergence of pathogens.</title>
        <authorList>
            <person name="Haridas S."/>
            <person name="Albert R."/>
            <person name="Binder M."/>
            <person name="Bloem J."/>
            <person name="Labutti K."/>
            <person name="Salamov A."/>
            <person name="Andreopoulos B."/>
            <person name="Baker S."/>
            <person name="Barry K."/>
            <person name="Bills G."/>
            <person name="Bluhm B."/>
            <person name="Cannon C."/>
            <person name="Castanera R."/>
            <person name="Culley D."/>
            <person name="Daum C."/>
            <person name="Ezra D."/>
            <person name="Gonzalez J."/>
            <person name="Henrissat B."/>
            <person name="Kuo A."/>
            <person name="Liang C."/>
            <person name="Lipzen A."/>
            <person name="Lutzoni F."/>
            <person name="Magnuson J."/>
            <person name="Mondo S."/>
            <person name="Nolan M."/>
            <person name="Ohm R."/>
            <person name="Pangilinan J."/>
            <person name="Park H.-J."/>
            <person name="Ramirez L."/>
            <person name="Alfaro M."/>
            <person name="Sun H."/>
            <person name="Tritt A."/>
            <person name="Yoshinaga Y."/>
            <person name="Zwiers L.-H."/>
            <person name="Turgeon B."/>
            <person name="Goodwin S."/>
            <person name="Spatafora J."/>
            <person name="Crous P."/>
            <person name="Grigoriev I."/>
        </authorList>
    </citation>
    <scope>NUCLEOTIDE SEQUENCE</scope>
    <source>
        <strain evidence="2">CBS 690.94</strain>
    </source>
</reference>
<organism evidence="2 3">
    <name type="scientific">Karstenula rhodostoma CBS 690.94</name>
    <dbReference type="NCBI Taxonomy" id="1392251"/>
    <lineage>
        <taxon>Eukaryota</taxon>
        <taxon>Fungi</taxon>
        <taxon>Dikarya</taxon>
        <taxon>Ascomycota</taxon>
        <taxon>Pezizomycotina</taxon>
        <taxon>Dothideomycetes</taxon>
        <taxon>Pleosporomycetidae</taxon>
        <taxon>Pleosporales</taxon>
        <taxon>Massarineae</taxon>
        <taxon>Didymosphaeriaceae</taxon>
        <taxon>Karstenula</taxon>
    </lineage>
</organism>
<keyword evidence="3" id="KW-1185">Reference proteome</keyword>
<evidence type="ECO:0000313" key="2">
    <source>
        <dbReference type="EMBL" id="KAF2447166.1"/>
    </source>
</evidence>
<proteinExistence type="predicted"/>
<dbReference type="Proteomes" id="UP000799764">
    <property type="component" value="Unassembled WGS sequence"/>
</dbReference>
<dbReference type="AlphaFoldDB" id="A0A9P4PMZ2"/>
<protein>
    <submittedName>
        <fullName evidence="2">Uncharacterized protein</fullName>
    </submittedName>
</protein>
<feature type="compositionally biased region" description="Polar residues" evidence="1">
    <location>
        <begin position="1"/>
        <end position="31"/>
    </location>
</feature>
<name>A0A9P4PMZ2_9PLEO</name>
<dbReference type="EMBL" id="MU001497">
    <property type="protein sequence ID" value="KAF2447166.1"/>
    <property type="molecule type" value="Genomic_DNA"/>
</dbReference>